<reference evidence="1" key="1">
    <citation type="journal article" date="2015" name="Proc. Natl. Acad. Sci. U.S.A.">
        <title>Networks of energetic and metabolic interactions define dynamics in microbial communities.</title>
        <authorList>
            <person name="Embree M."/>
            <person name="Liu J.K."/>
            <person name="Al-Bassam M.M."/>
            <person name="Zengler K."/>
        </authorList>
    </citation>
    <scope>NUCLEOTIDE SEQUENCE</scope>
</reference>
<comment type="caution">
    <text evidence="1">The sequence shown here is derived from an EMBL/GenBank/DDBJ whole genome shotgun (WGS) entry which is preliminary data.</text>
</comment>
<gene>
    <name evidence="1" type="ORF">ASZ90_015482</name>
</gene>
<dbReference type="AlphaFoldDB" id="A0A0W8F1U8"/>
<protein>
    <submittedName>
        <fullName evidence="1">Uncharacterized protein</fullName>
    </submittedName>
</protein>
<evidence type="ECO:0000313" key="1">
    <source>
        <dbReference type="EMBL" id="KUG14864.1"/>
    </source>
</evidence>
<proteinExistence type="predicted"/>
<dbReference type="EMBL" id="LNQE01001611">
    <property type="protein sequence ID" value="KUG14864.1"/>
    <property type="molecule type" value="Genomic_DNA"/>
</dbReference>
<sequence length="46" mass="5139">MFRAGTFQPDTAVLIADVTFQDCVTDWAQGSRSLDNHPFFPTHPLS</sequence>
<organism evidence="1">
    <name type="scientific">hydrocarbon metagenome</name>
    <dbReference type="NCBI Taxonomy" id="938273"/>
    <lineage>
        <taxon>unclassified sequences</taxon>
        <taxon>metagenomes</taxon>
        <taxon>ecological metagenomes</taxon>
    </lineage>
</organism>
<name>A0A0W8F1U8_9ZZZZ</name>
<accession>A0A0W8F1U8</accession>